<dbReference type="AlphaFoldDB" id="A0A9P6A0J1"/>
<dbReference type="OrthoDB" id="419616at2759"/>
<sequence length="171" mass="18221">MTKGITEGSGIPGLIVEMTDETNISQAFAFAPIACSTGGTISPSSVALCRIQSPTAFLNSSDSRDSSKIIHISFHVLCEKPPVSTTGSLPFLDISFREIQPLFLSTPVELGGLGLPAPAVGHILAVFGVLNGLAQFCLFPGWWSEEVFTCVALYPRRCLIGSKYDVEQESP</sequence>
<dbReference type="Proteomes" id="UP000807025">
    <property type="component" value="Unassembled WGS sequence"/>
</dbReference>
<evidence type="ECO:0000313" key="2">
    <source>
        <dbReference type="Proteomes" id="UP000807025"/>
    </source>
</evidence>
<protein>
    <submittedName>
        <fullName evidence="1">Uncharacterized protein</fullName>
    </submittedName>
</protein>
<organism evidence="1 2">
    <name type="scientific">Pleurotus eryngii</name>
    <name type="common">Boletus of the steppes</name>
    <dbReference type="NCBI Taxonomy" id="5323"/>
    <lineage>
        <taxon>Eukaryota</taxon>
        <taxon>Fungi</taxon>
        <taxon>Dikarya</taxon>
        <taxon>Basidiomycota</taxon>
        <taxon>Agaricomycotina</taxon>
        <taxon>Agaricomycetes</taxon>
        <taxon>Agaricomycetidae</taxon>
        <taxon>Agaricales</taxon>
        <taxon>Pleurotineae</taxon>
        <taxon>Pleurotaceae</taxon>
        <taxon>Pleurotus</taxon>
    </lineage>
</organism>
<dbReference type="EMBL" id="MU154560">
    <property type="protein sequence ID" value="KAF9495659.1"/>
    <property type="molecule type" value="Genomic_DNA"/>
</dbReference>
<proteinExistence type="predicted"/>
<keyword evidence="2" id="KW-1185">Reference proteome</keyword>
<name>A0A9P6A0J1_PLEER</name>
<reference evidence="1" key="1">
    <citation type="submission" date="2020-11" db="EMBL/GenBank/DDBJ databases">
        <authorList>
            <consortium name="DOE Joint Genome Institute"/>
            <person name="Ahrendt S."/>
            <person name="Riley R."/>
            <person name="Andreopoulos W."/>
            <person name="Labutti K."/>
            <person name="Pangilinan J."/>
            <person name="Ruiz-Duenas F.J."/>
            <person name="Barrasa J.M."/>
            <person name="Sanchez-Garcia M."/>
            <person name="Camarero S."/>
            <person name="Miyauchi S."/>
            <person name="Serrano A."/>
            <person name="Linde D."/>
            <person name="Babiker R."/>
            <person name="Drula E."/>
            <person name="Ayuso-Fernandez I."/>
            <person name="Pacheco R."/>
            <person name="Padilla G."/>
            <person name="Ferreira P."/>
            <person name="Barriuso J."/>
            <person name="Kellner H."/>
            <person name="Castanera R."/>
            <person name="Alfaro M."/>
            <person name="Ramirez L."/>
            <person name="Pisabarro A.G."/>
            <person name="Kuo A."/>
            <person name="Tritt A."/>
            <person name="Lipzen A."/>
            <person name="He G."/>
            <person name="Yan M."/>
            <person name="Ng V."/>
            <person name="Cullen D."/>
            <person name="Martin F."/>
            <person name="Rosso M.-N."/>
            <person name="Henrissat B."/>
            <person name="Hibbett D."/>
            <person name="Martinez A.T."/>
            <person name="Grigoriev I.V."/>
        </authorList>
    </citation>
    <scope>NUCLEOTIDE SEQUENCE</scope>
    <source>
        <strain evidence="1">ATCC 90797</strain>
    </source>
</reference>
<accession>A0A9P6A0J1</accession>
<comment type="caution">
    <text evidence="1">The sequence shown here is derived from an EMBL/GenBank/DDBJ whole genome shotgun (WGS) entry which is preliminary data.</text>
</comment>
<gene>
    <name evidence="1" type="ORF">BDN71DRAFT_1506594</name>
</gene>
<evidence type="ECO:0000313" key="1">
    <source>
        <dbReference type="EMBL" id="KAF9495659.1"/>
    </source>
</evidence>